<accession>A0A3L6R6U1</accession>
<keyword evidence="2" id="KW-1185">Reference proteome</keyword>
<sequence length="234" mass="25991">MAFVFSVGTMKGVEAMMVLPPNPPRLIEIVSLDSVRRAPEYLMMVQDKVGEGWACTTTPHLARFARFADMLTALDADILPTLANNPTDVQALRGLRSRSQAIRRLRQGTMVQQPLLIHLNSYFSNSLERAARQALRMDIDYKLSEDWISDFRARVQMCLDWAVEFPERSLSGYHNRAIIMASGTLSLVAVDAAVNEASQRLCMAADRARGSAWVARGAGQAAGGVQLRQLRLRT</sequence>
<reference evidence="2" key="1">
    <citation type="journal article" date="2019" name="Nat. Commun.">
        <title>The genome of broomcorn millet.</title>
        <authorList>
            <person name="Zou C."/>
            <person name="Miki D."/>
            <person name="Li D."/>
            <person name="Tang Q."/>
            <person name="Xiao L."/>
            <person name="Rajput S."/>
            <person name="Deng P."/>
            <person name="Jia W."/>
            <person name="Huang R."/>
            <person name="Zhang M."/>
            <person name="Sun Y."/>
            <person name="Hu J."/>
            <person name="Fu X."/>
            <person name="Schnable P.S."/>
            <person name="Li F."/>
            <person name="Zhang H."/>
            <person name="Feng B."/>
            <person name="Zhu X."/>
            <person name="Liu R."/>
            <person name="Schnable J.C."/>
            <person name="Zhu J.-K."/>
            <person name="Zhang H."/>
        </authorList>
    </citation>
    <scope>NUCLEOTIDE SEQUENCE [LARGE SCALE GENOMIC DNA]</scope>
</reference>
<protein>
    <submittedName>
        <fullName evidence="1">Uncharacterized protein</fullName>
    </submittedName>
</protein>
<comment type="caution">
    <text evidence="1">The sequence shown here is derived from an EMBL/GenBank/DDBJ whole genome shotgun (WGS) entry which is preliminary data.</text>
</comment>
<dbReference type="AlphaFoldDB" id="A0A3L6R6U1"/>
<proteinExistence type="predicted"/>
<gene>
    <name evidence="1" type="ORF">C2845_PM06G15980</name>
</gene>
<dbReference type="EMBL" id="PQIB02000009">
    <property type="protein sequence ID" value="RLM98131.1"/>
    <property type="molecule type" value="Genomic_DNA"/>
</dbReference>
<name>A0A3L6R6U1_PANMI</name>
<evidence type="ECO:0000313" key="2">
    <source>
        <dbReference type="Proteomes" id="UP000275267"/>
    </source>
</evidence>
<organism evidence="1 2">
    <name type="scientific">Panicum miliaceum</name>
    <name type="common">Proso millet</name>
    <name type="synonym">Broomcorn millet</name>
    <dbReference type="NCBI Taxonomy" id="4540"/>
    <lineage>
        <taxon>Eukaryota</taxon>
        <taxon>Viridiplantae</taxon>
        <taxon>Streptophyta</taxon>
        <taxon>Embryophyta</taxon>
        <taxon>Tracheophyta</taxon>
        <taxon>Spermatophyta</taxon>
        <taxon>Magnoliopsida</taxon>
        <taxon>Liliopsida</taxon>
        <taxon>Poales</taxon>
        <taxon>Poaceae</taxon>
        <taxon>PACMAD clade</taxon>
        <taxon>Panicoideae</taxon>
        <taxon>Panicodae</taxon>
        <taxon>Paniceae</taxon>
        <taxon>Panicinae</taxon>
        <taxon>Panicum</taxon>
        <taxon>Panicum sect. Panicum</taxon>
    </lineage>
</organism>
<evidence type="ECO:0000313" key="1">
    <source>
        <dbReference type="EMBL" id="RLM98131.1"/>
    </source>
</evidence>
<dbReference type="Proteomes" id="UP000275267">
    <property type="component" value="Unassembled WGS sequence"/>
</dbReference>